<dbReference type="EMBL" id="ML119671">
    <property type="protein sequence ID" value="RPA82426.1"/>
    <property type="molecule type" value="Genomic_DNA"/>
</dbReference>
<keyword evidence="4" id="KW-1185">Reference proteome</keyword>
<name>A0A3N4IAD9_ASCIM</name>
<feature type="compositionally biased region" description="Basic and acidic residues" evidence="2">
    <location>
        <begin position="509"/>
        <end position="521"/>
    </location>
</feature>
<feature type="compositionally biased region" description="Polar residues" evidence="2">
    <location>
        <begin position="383"/>
        <end position="424"/>
    </location>
</feature>
<gene>
    <name evidence="3" type="ORF">BJ508DRAFT_325424</name>
</gene>
<accession>A0A3N4IAD9</accession>
<feature type="region of interest" description="Disordered" evidence="2">
    <location>
        <begin position="466"/>
        <end position="576"/>
    </location>
</feature>
<organism evidence="3 4">
    <name type="scientific">Ascobolus immersus RN42</name>
    <dbReference type="NCBI Taxonomy" id="1160509"/>
    <lineage>
        <taxon>Eukaryota</taxon>
        <taxon>Fungi</taxon>
        <taxon>Dikarya</taxon>
        <taxon>Ascomycota</taxon>
        <taxon>Pezizomycotina</taxon>
        <taxon>Pezizomycetes</taxon>
        <taxon>Pezizales</taxon>
        <taxon>Ascobolaceae</taxon>
        <taxon>Ascobolus</taxon>
    </lineage>
</organism>
<dbReference type="AlphaFoldDB" id="A0A3N4IAD9"/>
<sequence length="576" mass="64572">MLCASLCASYLARKGPLYDYSIKDEATLLTILEFEVYEVPKKWVWPKFNTKYYVLEGGFSNAKGDTRPVSALIPYASVEVKTGLPEKKCLVPPTDSNTSKSMVVTITDEDSEEESEEIIPFEERNFDELPPSQQNWSDKVVATRAKVTRADAMVSRAEETSASVATACANDAKEVQSELDKTLEKKGLTGAYKKFSCLKPFVSTKPKSLIPTASTSEYETLLLSSDIHTRFRLLASEKQYQEYLAIMKLDFAKLNHRKVTLENNFAKAAKYYRVLTALADFSNELEDQVDDDATEVDRLNAEIQRMLDEKLLQEDEIEAYAEVLGIKGLIPRPMPTNVTIKGMFEDESVKWLTAPVMSNYEARHSNELDDDQDISALAKFAWGSSTNPNEDATPPHNTRQQSRPQTPSRNHTVPANTPIRNNTRMGDFLSAQPPSSRFNNRGQHHQPKPTMNAAILERLQDAIAKAKSSPKIGEKRKIVADAPTPERKRKLPFGPPVKVPDAKSNSADHVSHDSAPHDDSKVQVVSSQEDTESSPRQEQEQDYMEGLDDDLKTFMNMDEGEKDSNPFGRGSMDEEE</sequence>
<evidence type="ECO:0000313" key="3">
    <source>
        <dbReference type="EMBL" id="RPA82426.1"/>
    </source>
</evidence>
<proteinExistence type="predicted"/>
<protein>
    <submittedName>
        <fullName evidence="3">Uncharacterized protein</fullName>
    </submittedName>
</protein>
<evidence type="ECO:0000256" key="1">
    <source>
        <dbReference type="SAM" id="Coils"/>
    </source>
</evidence>
<evidence type="ECO:0000256" key="2">
    <source>
        <dbReference type="SAM" id="MobiDB-lite"/>
    </source>
</evidence>
<feature type="compositionally biased region" description="Polar residues" evidence="2">
    <location>
        <begin position="432"/>
        <end position="441"/>
    </location>
</feature>
<feature type="coiled-coil region" evidence="1">
    <location>
        <begin position="282"/>
        <end position="316"/>
    </location>
</feature>
<feature type="region of interest" description="Disordered" evidence="2">
    <location>
        <begin position="383"/>
        <end position="448"/>
    </location>
</feature>
<reference evidence="3 4" key="1">
    <citation type="journal article" date="2018" name="Nat. Ecol. Evol.">
        <title>Pezizomycetes genomes reveal the molecular basis of ectomycorrhizal truffle lifestyle.</title>
        <authorList>
            <person name="Murat C."/>
            <person name="Payen T."/>
            <person name="Noel B."/>
            <person name="Kuo A."/>
            <person name="Morin E."/>
            <person name="Chen J."/>
            <person name="Kohler A."/>
            <person name="Krizsan K."/>
            <person name="Balestrini R."/>
            <person name="Da Silva C."/>
            <person name="Montanini B."/>
            <person name="Hainaut M."/>
            <person name="Levati E."/>
            <person name="Barry K.W."/>
            <person name="Belfiori B."/>
            <person name="Cichocki N."/>
            <person name="Clum A."/>
            <person name="Dockter R.B."/>
            <person name="Fauchery L."/>
            <person name="Guy J."/>
            <person name="Iotti M."/>
            <person name="Le Tacon F."/>
            <person name="Lindquist E.A."/>
            <person name="Lipzen A."/>
            <person name="Malagnac F."/>
            <person name="Mello A."/>
            <person name="Molinier V."/>
            <person name="Miyauchi S."/>
            <person name="Poulain J."/>
            <person name="Riccioni C."/>
            <person name="Rubini A."/>
            <person name="Sitrit Y."/>
            <person name="Splivallo R."/>
            <person name="Traeger S."/>
            <person name="Wang M."/>
            <person name="Zifcakova L."/>
            <person name="Wipf D."/>
            <person name="Zambonelli A."/>
            <person name="Paolocci F."/>
            <person name="Nowrousian M."/>
            <person name="Ottonello S."/>
            <person name="Baldrian P."/>
            <person name="Spatafora J.W."/>
            <person name="Henrissat B."/>
            <person name="Nagy L.G."/>
            <person name="Aury J.M."/>
            <person name="Wincker P."/>
            <person name="Grigoriev I.V."/>
            <person name="Bonfante P."/>
            <person name="Martin F.M."/>
        </authorList>
    </citation>
    <scope>NUCLEOTIDE SEQUENCE [LARGE SCALE GENOMIC DNA]</scope>
    <source>
        <strain evidence="3 4">RN42</strain>
    </source>
</reference>
<dbReference type="Proteomes" id="UP000275078">
    <property type="component" value="Unassembled WGS sequence"/>
</dbReference>
<keyword evidence="1" id="KW-0175">Coiled coil</keyword>
<evidence type="ECO:0000313" key="4">
    <source>
        <dbReference type="Proteomes" id="UP000275078"/>
    </source>
</evidence>